<keyword evidence="3" id="KW-1185">Reference proteome</keyword>
<keyword evidence="1" id="KW-0732">Signal</keyword>
<reference evidence="2" key="1">
    <citation type="submission" date="2023-07" db="EMBL/GenBank/DDBJ databases">
        <title>Chromosome-level Genome Assembly of Striped Snakehead (Channa striata).</title>
        <authorList>
            <person name="Liu H."/>
        </authorList>
    </citation>
    <scope>NUCLEOTIDE SEQUENCE</scope>
    <source>
        <strain evidence="2">Gz</strain>
        <tissue evidence="2">Muscle</tissue>
    </source>
</reference>
<accession>A0AA88NUR9</accession>
<evidence type="ECO:0000313" key="2">
    <source>
        <dbReference type="EMBL" id="KAK2863169.1"/>
    </source>
</evidence>
<dbReference type="Proteomes" id="UP001187415">
    <property type="component" value="Unassembled WGS sequence"/>
</dbReference>
<sequence>MNFGIFLSLLGAICPLLFEITISAEVNPNITTNPPASESSVENSTSSLAVGSSTVVQTTKALSTPVLITPLPDSTTTDIAVSAGYNGYSQSANFQKVPTSAHVSELVPYYQRAFSPFHYLQVTGYSNGSINNFLKLGFESTSVPNNTEIGKVLIKAAPTITAFVIDTNSIFLNDIQVSSGANHKISLITASCLVLLSWLLTNQQ</sequence>
<protein>
    <submittedName>
        <fullName evidence="2">Uncharacterized protein</fullName>
    </submittedName>
</protein>
<organism evidence="2 3">
    <name type="scientific">Channa striata</name>
    <name type="common">Snakehead murrel</name>
    <name type="synonym">Ophicephalus striatus</name>
    <dbReference type="NCBI Taxonomy" id="64152"/>
    <lineage>
        <taxon>Eukaryota</taxon>
        <taxon>Metazoa</taxon>
        <taxon>Chordata</taxon>
        <taxon>Craniata</taxon>
        <taxon>Vertebrata</taxon>
        <taxon>Euteleostomi</taxon>
        <taxon>Actinopterygii</taxon>
        <taxon>Neopterygii</taxon>
        <taxon>Teleostei</taxon>
        <taxon>Neoteleostei</taxon>
        <taxon>Acanthomorphata</taxon>
        <taxon>Anabantaria</taxon>
        <taxon>Anabantiformes</taxon>
        <taxon>Channoidei</taxon>
        <taxon>Channidae</taxon>
        <taxon>Channa</taxon>
    </lineage>
</organism>
<comment type="caution">
    <text evidence="2">The sequence shown here is derived from an EMBL/GenBank/DDBJ whole genome shotgun (WGS) entry which is preliminary data.</text>
</comment>
<dbReference type="AlphaFoldDB" id="A0AA88NUR9"/>
<proteinExistence type="predicted"/>
<name>A0AA88NUR9_CHASR</name>
<dbReference type="EMBL" id="JAUPFM010000001">
    <property type="protein sequence ID" value="KAK2863169.1"/>
    <property type="molecule type" value="Genomic_DNA"/>
</dbReference>
<feature type="chain" id="PRO_5041663033" evidence="1">
    <location>
        <begin position="25"/>
        <end position="204"/>
    </location>
</feature>
<evidence type="ECO:0000313" key="3">
    <source>
        <dbReference type="Proteomes" id="UP001187415"/>
    </source>
</evidence>
<gene>
    <name evidence="2" type="ORF">Q5P01_002702</name>
</gene>
<evidence type="ECO:0000256" key="1">
    <source>
        <dbReference type="SAM" id="SignalP"/>
    </source>
</evidence>
<feature type="signal peptide" evidence="1">
    <location>
        <begin position="1"/>
        <end position="24"/>
    </location>
</feature>